<sequence>TDGTNYFDYAGDTSGLNLTAQPEVGDDGRSITLTYAKPYADWEIAFGGVSDGGVGLPAHGVAEKAGLADEQALVDLIQGPEKGDPENPVAPNAELKKVADVWNTGFDTKSLPSDAGLYLSTGPFIVDSITPDQS</sequence>
<evidence type="ECO:0000313" key="1">
    <source>
        <dbReference type="EMBL" id="NKX50067.1"/>
    </source>
</evidence>
<proteinExistence type="predicted"/>
<feature type="non-terminal residue" evidence="1">
    <location>
        <position position="1"/>
    </location>
</feature>
<accession>A0ABX1JL79</accession>
<feature type="non-terminal residue" evidence="1">
    <location>
        <position position="134"/>
    </location>
</feature>
<reference evidence="1 2" key="1">
    <citation type="submission" date="2020-04" db="EMBL/GenBank/DDBJ databases">
        <authorList>
            <person name="Liu S."/>
        </authorList>
    </citation>
    <scope>NUCLEOTIDE SEQUENCE [LARGE SCALE GENOMIC DNA]</scope>
    <source>
        <strain evidence="1 2">CGMCC 1.15091</strain>
    </source>
</reference>
<evidence type="ECO:0000313" key="2">
    <source>
        <dbReference type="Proteomes" id="UP000523795"/>
    </source>
</evidence>
<dbReference type="EMBL" id="JAAZSR010000059">
    <property type="protein sequence ID" value="NKX50067.1"/>
    <property type="molecule type" value="Genomic_DNA"/>
</dbReference>
<name>A0ABX1JL79_9MICC</name>
<protein>
    <submittedName>
        <fullName evidence="1">ABC transporter family substrate-binding protein</fullName>
    </submittedName>
</protein>
<comment type="caution">
    <text evidence="1">The sequence shown here is derived from an EMBL/GenBank/DDBJ whole genome shotgun (WGS) entry which is preliminary data.</text>
</comment>
<organism evidence="1 2">
    <name type="scientific">Arthrobacter deserti</name>
    <dbReference type="NCBI Taxonomy" id="1742687"/>
    <lineage>
        <taxon>Bacteria</taxon>
        <taxon>Bacillati</taxon>
        <taxon>Actinomycetota</taxon>
        <taxon>Actinomycetes</taxon>
        <taxon>Micrococcales</taxon>
        <taxon>Micrococcaceae</taxon>
        <taxon>Arthrobacter</taxon>
    </lineage>
</organism>
<dbReference type="Proteomes" id="UP000523795">
    <property type="component" value="Unassembled WGS sequence"/>
</dbReference>
<gene>
    <name evidence="1" type="ORF">HER39_05670</name>
</gene>
<keyword evidence="2" id="KW-1185">Reference proteome</keyword>